<reference evidence="2" key="1">
    <citation type="submission" date="2020-07" db="EMBL/GenBank/DDBJ databases">
        <title>Multicomponent nature underlies the extraordinary mechanical properties of spider dragline silk.</title>
        <authorList>
            <person name="Kono N."/>
            <person name="Nakamura H."/>
            <person name="Mori M."/>
            <person name="Yoshida Y."/>
            <person name="Ohtoshi R."/>
            <person name="Malay A.D."/>
            <person name="Moran D.A.P."/>
            <person name="Tomita M."/>
            <person name="Numata K."/>
            <person name="Arakawa K."/>
        </authorList>
    </citation>
    <scope>NUCLEOTIDE SEQUENCE</scope>
</reference>
<keyword evidence="2" id="KW-0695">RNA-directed DNA polymerase</keyword>
<dbReference type="PANTHER" id="PTHR24559">
    <property type="entry name" value="TRANSPOSON TY3-I GAG-POL POLYPROTEIN"/>
    <property type="match status" value="1"/>
</dbReference>
<evidence type="ECO:0000313" key="3">
    <source>
        <dbReference type="Proteomes" id="UP000887116"/>
    </source>
</evidence>
<name>A0A8X6KZZ4_TRICU</name>
<keyword evidence="2" id="KW-0548">Nucleotidyltransferase</keyword>
<dbReference type="Pfam" id="PF23055">
    <property type="entry name" value="DUF7041"/>
    <property type="match status" value="1"/>
</dbReference>
<gene>
    <name evidence="2" type="ORF">TNCT_138181</name>
</gene>
<dbReference type="AlphaFoldDB" id="A0A8X6KZZ4"/>
<dbReference type="Proteomes" id="UP000887116">
    <property type="component" value="Unassembled WGS sequence"/>
</dbReference>
<dbReference type="PANTHER" id="PTHR24559:SF435">
    <property type="entry name" value="RIBONUCLEASE H"/>
    <property type="match status" value="1"/>
</dbReference>
<dbReference type="OrthoDB" id="6260718at2759"/>
<evidence type="ECO:0000313" key="2">
    <source>
        <dbReference type="EMBL" id="GFQ92720.1"/>
    </source>
</evidence>
<sequence length="195" mass="22155">MNQTIESQGHENISAESSQINRVAVKSPLFWRNKPNLRFFQLVAQFDIANITQDQTKYNIVFSALDEYIREFIEGVAFKVASSVFSTLDLVRAYHYIPIEKSDIQKTAFCTPFGLFEFPLMTFGLRNAAQSFQRAPCFCKWHSSNHSTHSSHSRFQQTKGTYAIAKISWDAVLLSALSPNCSETSNKVKPLSGWN</sequence>
<dbReference type="SUPFAM" id="SSF56672">
    <property type="entry name" value="DNA/RNA polymerases"/>
    <property type="match status" value="1"/>
</dbReference>
<dbReference type="InterPro" id="IPR043502">
    <property type="entry name" value="DNA/RNA_pol_sf"/>
</dbReference>
<dbReference type="InterPro" id="IPR053134">
    <property type="entry name" value="RNA-dir_DNA_polymerase"/>
</dbReference>
<dbReference type="InterPro" id="IPR055469">
    <property type="entry name" value="DUF7041"/>
</dbReference>
<organism evidence="2 3">
    <name type="scientific">Trichonephila clavata</name>
    <name type="common">Joro spider</name>
    <name type="synonym">Nephila clavata</name>
    <dbReference type="NCBI Taxonomy" id="2740835"/>
    <lineage>
        <taxon>Eukaryota</taxon>
        <taxon>Metazoa</taxon>
        <taxon>Ecdysozoa</taxon>
        <taxon>Arthropoda</taxon>
        <taxon>Chelicerata</taxon>
        <taxon>Arachnida</taxon>
        <taxon>Araneae</taxon>
        <taxon>Araneomorphae</taxon>
        <taxon>Entelegynae</taxon>
        <taxon>Araneoidea</taxon>
        <taxon>Nephilidae</taxon>
        <taxon>Trichonephila</taxon>
    </lineage>
</organism>
<dbReference type="Gene3D" id="3.30.70.270">
    <property type="match status" value="1"/>
</dbReference>
<keyword evidence="3" id="KW-1185">Reference proteome</keyword>
<dbReference type="InterPro" id="IPR043128">
    <property type="entry name" value="Rev_trsase/Diguanyl_cyclase"/>
</dbReference>
<proteinExistence type="predicted"/>
<comment type="caution">
    <text evidence="2">The sequence shown here is derived from an EMBL/GenBank/DDBJ whole genome shotgun (WGS) entry which is preliminary data.</text>
</comment>
<dbReference type="EMBL" id="BMAO01004143">
    <property type="protein sequence ID" value="GFQ92720.1"/>
    <property type="molecule type" value="Genomic_DNA"/>
</dbReference>
<feature type="domain" description="DUF7041" evidence="1">
    <location>
        <begin position="28"/>
        <end position="75"/>
    </location>
</feature>
<evidence type="ECO:0000259" key="1">
    <source>
        <dbReference type="Pfam" id="PF23055"/>
    </source>
</evidence>
<accession>A0A8X6KZZ4</accession>
<dbReference type="Gene3D" id="3.10.10.10">
    <property type="entry name" value="HIV Type 1 Reverse Transcriptase, subunit A, domain 1"/>
    <property type="match status" value="1"/>
</dbReference>
<dbReference type="GO" id="GO:0003964">
    <property type="term" value="F:RNA-directed DNA polymerase activity"/>
    <property type="evidence" value="ECO:0007669"/>
    <property type="project" value="UniProtKB-KW"/>
</dbReference>
<keyword evidence="2" id="KW-0808">Transferase</keyword>
<protein>
    <submittedName>
        <fullName evidence="2">Reverse transcriptase domain-containing protein</fullName>
    </submittedName>
</protein>